<dbReference type="eggNOG" id="KOG4294">
    <property type="taxonomic scope" value="Eukaryota"/>
</dbReference>
<sequence>LHLTLFVEAEEYWSYLSDSLGFVISIHDREQLPFPAETGYFISPGMATSVALQSKVLKRLPWPYDHKECETRRGIPGVTPSNTIYSEEGCRKSCVARMMLDKCKCVSLLYRLKPSCNPFNKTQEDVLRSRSKESMSSCNCPPACREDVFTTLMSSSVWPTRSYMIESLLGDIGGQMGLFIGISVLTLVEFIALLWDLIAIVILKNKKNTSAPDGEKP</sequence>
<evidence type="ECO:0000256" key="8">
    <source>
        <dbReference type="ARBA" id="ARBA00023136"/>
    </source>
</evidence>
<feature type="transmembrane region" description="Helical" evidence="12">
    <location>
        <begin position="176"/>
        <end position="203"/>
    </location>
</feature>
<feature type="non-terminal residue" evidence="13">
    <location>
        <position position="1"/>
    </location>
</feature>
<keyword evidence="10 11" id="KW-0407">Ion channel</keyword>
<keyword evidence="7 11" id="KW-0406">Ion transport</keyword>
<evidence type="ECO:0000256" key="4">
    <source>
        <dbReference type="ARBA" id="ARBA00022692"/>
    </source>
</evidence>
<dbReference type="HOGENOM" id="CLU_056824_0_0_1"/>
<keyword evidence="5 12" id="KW-1133">Transmembrane helix</keyword>
<accession>A7SRD9</accession>
<evidence type="ECO:0000313" key="13">
    <source>
        <dbReference type="EMBL" id="EDO33738.1"/>
    </source>
</evidence>
<dbReference type="PANTHER" id="PTHR11690:SF248">
    <property type="entry name" value="PICKPOCKET 17, ISOFORM A"/>
    <property type="match status" value="1"/>
</dbReference>
<dbReference type="STRING" id="45351.A7SRD9"/>
<dbReference type="InParanoid" id="A7SRD9"/>
<dbReference type="Proteomes" id="UP000001593">
    <property type="component" value="Unassembled WGS sequence"/>
</dbReference>
<evidence type="ECO:0000256" key="12">
    <source>
        <dbReference type="SAM" id="Phobius"/>
    </source>
</evidence>
<dbReference type="AlphaFoldDB" id="A7SRD9"/>
<keyword evidence="9 11" id="KW-0739">Sodium transport</keyword>
<dbReference type="PRINTS" id="PR01078">
    <property type="entry name" value="AMINACHANNEL"/>
</dbReference>
<organism evidence="13 14">
    <name type="scientific">Nematostella vectensis</name>
    <name type="common">Starlet sea anemone</name>
    <dbReference type="NCBI Taxonomy" id="45351"/>
    <lineage>
        <taxon>Eukaryota</taxon>
        <taxon>Metazoa</taxon>
        <taxon>Cnidaria</taxon>
        <taxon>Anthozoa</taxon>
        <taxon>Hexacorallia</taxon>
        <taxon>Actiniaria</taxon>
        <taxon>Edwardsiidae</taxon>
        <taxon>Nematostella</taxon>
    </lineage>
</organism>
<gene>
    <name evidence="13" type="ORF">NEMVEDRAFT_v1g128741</name>
</gene>
<dbReference type="GO" id="GO:0005272">
    <property type="term" value="F:sodium channel activity"/>
    <property type="evidence" value="ECO:0007669"/>
    <property type="project" value="UniProtKB-KW"/>
</dbReference>
<protein>
    <recommendedName>
        <fullName evidence="15">Amiloride-sensitive sodium channel</fullName>
    </recommendedName>
</protein>
<evidence type="ECO:0000256" key="9">
    <source>
        <dbReference type="ARBA" id="ARBA00023201"/>
    </source>
</evidence>
<name>A7SRD9_NEMVE</name>
<dbReference type="PROSITE" id="PS01206">
    <property type="entry name" value="ASC"/>
    <property type="match status" value="1"/>
</dbReference>
<proteinExistence type="inferred from homology"/>
<dbReference type="EMBL" id="DS469760">
    <property type="protein sequence ID" value="EDO33738.1"/>
    <property type="molecule type" value="Genomic_DNA"/>
</dbReference>
<evidence type="ECO:0008006" key="15">
    <source>
        <dbReference type="Google" id="ProtNLM"/>
    </source>
</evidence>
<keyword evidence="6" id="KW-0915">Sodium</keyword>
<evidence type="ECO:0000256" key="6">
    <source>
        <dbReference type="ARBA" id="ARBA00023053"/>
    </source>
</evidence>
<reference evidence="13 14" key="1">
    <citation type="journal article" date="2007" name="Science">
        <title>Sea anemone genome reveals ancestral eumetazoan gene repertoire and genomic organization.</title>
        <authorList>
            <person name="Putnam N.H."/>
            <person name="Srivastava M."/>
            <person name="Hellsten U."/>
            <person name="Dirks B."/>
            <person name="Chapman J."/>
            <person name="Salamov A."/>
            <person name="Terry A."/>
            <person name="Shapiro H."/>
            <person name="Lindquist E."/>
            <person name="Kapitonov V.V."/>
            <person name="Jurka J."/>
            <person name="Genikhovich G."/>
            <person name="Grigoriev I.V."/>
            <person name="Lucas S.M."/>
            <person name="Steele R.E."/>
            <person name="Finnerty J.R."/>
            <person name="Technau U."/>
            <person name="Martindale M.Q."/>
            <person name="Rokhsar D.S."/>
        </authorList>
    </citation>
    <scope>NUCLEOTIDE SEQUENCE [LARGE SCALE GENOMIC DNA]</scope>
    <source>
        <strain evidence="14">CH2 X CH6</strain>
    </source>
</reference>
<dbReference type="OMA" id="TESECEH"/>
<evidence type="ECO:0000256" key="1">
    <source>
        <dbReference type="ARBA" id="ARBA00004141"/>
    </source>
</evidence>
<evidence type="ECO:0000256" key="11">
    <source>
        <dbReference type="RuleBase" id="RU000679"/>
    </source>
</evidence>
<comment type="similarity">
    <text evidence="11">Belongs to the amiloride-sensitive sodium channel (TC 1.A.6) family.</text>
</comment>
<keyword evidence="14" id="KW-1185">Reference proteome</keyword>
<evidence type="ECO:0000313" key="14">
    <source>
        <dbReference type="Proteomes" id="UP000001593"/>
    </source>
</evidence>
<evidence type="ECO:0000256" key="2">
    <source>
        <dbReference type="ARBA" id="ARBA00022448"/>
    </source>
</evidence>
<evidence type="ECO:0000256" key="7">
    <source>
        <dbReference type="ARBA" id="ARBA00023065"/>
    </source>
</evidence>
<dbReference type="Gene3D" id="1.10.287.770">
    <property type="entry name" value="YojJ-like"/>
    <property type="match status" value="1"/>
</dbReference>
<keyword evidence="2 11" id="KW-0813">Transport</keyword>
<dbReference type="Gene3D" id="2.60.470.10">
    <property type="entry name" value="Acid-sensing ion channels like domains"/>
    <property type="match status" value="1"/>
</dbReference>
<keyword evidence="3 11" id="KW-0894">Sodium channel</keyword>
<dbReference type="GO" id="GO:0016020">
    <property type="term" value="C:membrane"/>
    <property type="evidence" value="ECO:0007669"/>
    <property type="project" value="UniProtKB-SubCell"/>
</dbReference>
<dbReference type="InterPro" id="IPR001873">
    <property type="entry name" value="ENaC"/>
</dbReference>
<keyword evidence="8 12" id="KW-0472">Membrane</keyword>
<dbReference type="PANTHER" id="PTHR11690">
    <property type="entry name" value="AMILORIDE-SENSITIVE SODIUM CHANNEL-RELATED"/>
    <property type="match status" value="1"/>
</dbReference>
<evidence type="ECO:0000256" key="3">
    <source>
        <dbReference type="ARBA" id="ARBA00022461"/>
    </source>
</evidence>
<dbReference type="Pfam" id="PF00858">
    <property type="entry name" value="ASC"/>
    <property type="match status" value="1"/>
</dbReference>
<dbReference type="InterPro" id="IPR020903">
    <property type="entry name" value="ENaC_CS"/>
</dbReference>
<dbReference type="PhylomeDB" id="A7SRD9"/>
<evidence type="ECO:0000256" key="10">
    <source>
        <dbReference type="ARBA" id="ARBA00023303"/>
    </source>
</evidence>
<comment type="subcellular location">
    <subcellularLocation>
        <location evidence="1">Membrane</location>
        <topology evidence="1">Multi-pass membrane protein</topology>
    </subcellularLocation>
</comment>
<keyword evidence="4 11" id="KW-0812">Transmembrane</keyword>
<evidence type="ECO:0000256" key="5">
    <source>
        <dbReference type="ARBA" id="ARBA00022989"/>
    </source>
</evidence>